<feature type="domain" description="F-box" evidence="1">
    <location>
        <begin position="22"/>
        <end position="60"/>
    </location>
</feature>
<protein>
    <submittedName>
        <fullName evidence="3">Uncharacterized protein</fullName>
    </submittedName>
</protein>
<dbReference type="Pfam" id="PF08268">
    <property type="entry name" value="FBA_3"/>
    <property type="match status" value="1"/>
</dbReference>
<organism evidence="3 4">
    <name type="scientific">Microthlaspi erraticum</name>
    <dbReference type="NCBI Taxonomy" id="1685480"/>
    <lineage>
        <taxon>Eukaryota</taxon>
        <taxon>Viridiplantae</taxon>
        <taxon>Streptophyta</taxon>
        <taxon>Embryophyta</taxon>
        <taxon>Tracheophyta</taxon>
        <taxon>Spermatophyta</taxon>
        <taxon>Magnoliopsida</taxon>
        <taxon>eudicotyledons</taxon>
        <taxon>Gunneridae</taxon>
        <taxon>Pentapetalae</taxon>
        <taxon>rosids</taxon>
        <taxon>malvids</taxon>
        <taxon>Brassicales</taxon>
        <taxon>Brassicaceae</taxon>
        <taxon>Coluteocarpeae</taxon>
        <taxon>Microthlaspi</taxon>
    </lineage>
</organism>
<evidence type="ECO:0000259" key="2">
    <source>
        <dbReference type="Pfam" id="PF08268"/>
    </source>
</evidence>
<keyword evidence="4" id="KW-1185">Reference proteome</keyword>
<reference evidence="3" key="1">
    <citation type="submission" date="2020-01" db="EMBL/GenBank/DDBJ databases">
        <authorList>
            <person name="Mishra B."/>
        </authorList>
    </citation>
    <scope>NUCLEOTIDE SEQUENCE [LARGE SCALE GENOMIC DNA]</scope>
</reference>
<dbReference type="InterPro" id="IPR036047">
    <property type="entry name" value="F-box-like_dom_sf"/>
</dbReference>
<sequence>MMTRRSKRRPCSHAGNEGAKFQHIPFDLVTEIFLRLPSESISRFRCLSKLWDSTFRSPNFIESFRTISSSRRKLLFACVSDNKTFFFSSPQRQDSSPLTASFLTSFPMSYPYDIHRQWTLGPTDGNVQSICNLSTGQILTLPVAKKRSYVVQSSLGFDPVDKQLKVLCTTESNENGYPEEQHQVLTLGDGDKMSWRKIKCDIPHFDDVHRKDGICINGVLYYLFVDYSDDEDYDEEFPDIVCFNVRSEKFSYIKKDKKFADSRRNFNSNLVNYKGKLAKLKLKTGPNQGIYTDIQMWVLQDAKKHQWSSYTYVLPPPWKSIVAGATLRFLGITNKGEIVMSPWCIGKCFYLVYYNPERNSLTKVEIKGMQAYRGGKAYVFLDHVEDVNRMPNI</sequence>
<proteinExistence type="predicted"/>
<comment type="caution">
    <text evidence="3">The sequence shown here is derived from an EMBL/GenBank/DDBJ whole genome shotgun (WGS) entry which is preliminary data.</text>
</comment>
<dbReference type="NCBIfam" id="TIGR01640">
    <property type="entry name" value="F_box_assoc_1"/>
    <property type="match status" value="1"/>
</dbReference>
<dbReference type="Proteomes" id="UP000467841">
    <property type="component" value="Unassembled WGS sequence"/>
</dbReference>
<dbReference type="InterPro" id="IPR017451">
    <property type="entry name" value="F-box-assoc_interact_dom"/>
</dbReference>
<dbReference type="PANTHER" id="PTHR31111:SF132">
    <property type="entry name" value="F-BOX ASSOCIATED UBIQUITINATION EFFECTOR FAMILY PROTEIN-RELATED"/>
    <property type="match status" value="1"/>
</dbReference>
<feature type="domain" description="F-box associated beta-propeller type 3" evidence="2">
    <location>
        <begin position="73"/>
        <end position="384"/>
    </location>
</feature>
<gene>
    <name evidence="3" type="ORF">MERR_LOCUS42830</name>
</gene>
<dbReference type="PANTHER" id="PTHR31111">
    <property type="entry name" value="BNAA05G37150D PROTEIN-RELATED"/>
    <property type="match status" value="1"/>
</dbReference>
<evidence type="ECO:0000313" key="3">
    <source>
        <dbReference type="EMBL" id="CAA7055594.1"/>
    </source>
</evidence>
<accession>A0A6D2KU74</accession>
<evidence type="ECO:0000259" key="1">
    <source>
        <dbReference type="Pfam" id="PF00646"/>
    </source>
</evidence>
<dbReference type="SUPFAM" id="SSF81383">
    <property type="entry name" value="F-box domain"/>
    <property type="match status" value="1"/>
</dbReference>
<dbReference type="OrthoDB" id="5319261at2759"/>
<dbReference type="AlphaFoldDB" id="A0A6D2KU74"/>
<dbReference type="EMBL" id="CACVBM020001607">
    <property type="protein sequence ID" value="CAA7055594.1"/>
    <property type="molecule type" value="Genomic_DNA"/>
</dbReference>
<name>A0A6D2KU74_9BRAS</name>
<dbReference type="InterPro" id="IPR001810">
    <property type="entry name" value="F-box_dom"/>
</dbReference>
<evidence type="ECO:0000313" key="4">
    <source>
        <dbReference type="Proteomes" id="UP000467841"/>
    </source>
</evidence>
<dbReference type="InterPro" id="IPR013187">
    <property type="entry name" value="F-box-assoc_dom_typ3"/>
</dbReference>
<dbReference type="Pfam" id="PF00646">
    <property type="entry name" value="F-box"/>
    <property type="match status" value="1"/>
</dbReference>